<dbReference type="GO" id="GO:0005775">
    <property type="term" value="C:vacuolar lumen"/>
    <property type="evidence" value="ECO:0007669"/>
    <property type="project" value="UniProtKB-SubCell"/>
</dbReference>
<dbReference type="PROSITE" id="PS00530">
    <property type="entry name" value="RNASE_T2_1"/>
    <property type="match status" value="1"/>
</dbReference>
<dbReference type="InterPro" id="IPR057328">
    <property type="entry name" value="RNaseT2L_C"/>
</dbReference>
<evidence type="ECO:0000256" key="16">
    <source>
        <dbReference type="PIRSR" id="PIRSR633697-1"/>
    </source>
</evidence>
<dbReference type="FunFam" id="3.90.730.10:FF:000004">
    <property type="entry name" value="Ribonuclease T2-like"/>
    <property type="match status" value="1"/>
</dbReference>
<dbReference type="CDD" id="cd01061">
    <property type="entry name" value="RNase_T2_euk"/>
    <property type="match status" value="1"/>
</dbReference>
<evidence type="ECO:0000256" key="4">
    <source>
        <dbReference type="ARBA" id="ARBA00012571"/>
    </source>
</evidence>
<dbReference type="PANTHER" id="PTHR11240">
    <property type="entry name" value="RIBONUCLEASE T2"/>
    <property type="match status" value="1"/>
</dbReference>
<keyword evidence="12" id="KW-0325">Glycoprotein</keyword>
<dbReference type="GO" id="GO:0003723">
    <property type="term" value="F:RNA binding"/>
    <property type="evidence" value="ECO:0007669"/>
    <property type="project" value="InterPro"/>
</dbReference>
<keyword evidence="11" id="KW-1015">Disulfide bond</keyword>
<dbReference type="InterPro" id="IPR001568">
    <property type="entry name" value="RNase_T2-like"/>
</dbReference>
<comment type="similarity">
    <text evidence="3 17">Belongs to the RNase T2 family.</text>
</comment>
<comment type="caution">
    <text evidence="21">The sequence shown here is derived from an EMBL/GenBank/DDBJ whole genome shotgun (WGS) entry which is preliminary data.</text>
</comment>
<evidence type="ECO:0000256" key="6">
    <source>
        <dbReference type="ARBA" id="ARBA00022554"/>
    </source>
</evidence>
<dbReference type="InterPro" id="IPR036430">
    <property type="entry name" value="RNase_T2-like_sf"/>
</dbReference>
<keyword evidence="5" id="KW-0963">Cytoplasm</keyword>
<proteinExistence type="inferred from homology"/>
<dbReference type="OrthoDB" id="435754at2759"/>
<comment type="subcellular location">
    <subcellularLocation>
        <location evidence="2">Cytoplasm</location>
    </subcellularLocation>
    <subcellularLocation>
        <location evidence="1">Vacuole lumen</location>
    </subcellularLocation>
</comment>
<evidence type="ECO:0000259" key="20">
    <source>
        <dbReference type="Pfam" id="PF25488"/>
    </source>
</evidence>
<accession>A0A1V8TMB4</accession>
<dbReference type="Pfam" id="PF25488">
    <property type="entry name" value="RNaseT2L_C"/>
    <property type="match status" value="1"/>
</dbReference>
<evidence type="ECO:0000256" key="11">
    <source>
        <dbReference type="ARBA" id="ARBA00023157"/>
    </source>
</evidence>
<feature type="active site" evidence="16">
    <location>
        <position position="88"/>
    </location>
</feature>
<evidence type="ECO:0000313" key="21">
    <source>
        <dbReference type="EMBL" id="OQO12506.1"/>
    </source>
</evidence>
<evidence type="ECO:0000256" key="10">
    <source>
        <dbReference type="ARBA" id="ARBA00022801"/>
    </source>
</evidence>
<keyword evidence="6" id="KW-0926">Vacuole</keyword>
<feature type="signal peptide" evidence="19">
    <location>
        <begin position="1"/>
        <end position="18"/>
    </location>
</feature>
<keyword evidence="8 19" id="KW-0732">Signal</keyword>
<dbReference type="Proteomes" id="UP000192596">
    <property type="component" value="Unassembled WGS sequence"/>
</dbReference>
<dbReference type="Pfam" id="PF00445">
    <property type="entry name" value="Ribonuclease_T2"/>
    <property type="match status" value="1"/>
</dbReference>
<evidence type="ECO:0000313" key="22">
    <source>
        <dbReference type="Proteomes" id="UP000192596"/>
    </source>
</evidence>
<dbReference type="SUPFAM" id="SSF55895">
    <property type="entry name" value="Ribonuclease Rh-like"/>
    <property type="match status" value="1"/>
</dbReference>
<keyword evidence="10" id="KW-0378">Hydrolase</keyword>
<evidence type="ECO:0000256" key="14">
    <source>
        <dbReference type="ARBA" id="ARBA00025494"/>
    </source>
</evidence>
<dbReference type="Gene3D" id="3.90.730.10">
    <property type="entry name" value="Ribonuclease T2-like"/>
    <property type="match status" value="1"/>
</dbReference>
<dbReference type="InParanoid" id="A0A1V8TMB4"/>
<dbReference type="GO" id="GO:0033897">
    <property type="term" value="F:ribonuclease T2 activity"/>
    <property type="evidence" value="ECO:0007669"/>
    <property type="project" value="UniProtKB-EC"/>
</dbReference>
<keyword evidence="22" id="KW-1185">Reference proteome</keyword>
<dbReference type="PROSITE" id="PS00531">
    <property type="entry name" value="RNASE_T2_2"/>
    <property type="match status" value="1"/>
</dbReference>
<keyword evidence="7" id="KW-0540">Nuclease</keyword>
<evidence type="ECO:0000256" key="7">
    <source>
        <dbReference type="ARBA" id="ARBA00022722"/>
    </source>
</evidence>
<gene>
    <name evidence="21" type="ORF">B0A48_03148</name>
</gene>
<dbReference type="GO" id="GO:0005576">
    <property type="term" value="C:extracellular region"/>
    <property type="evidence" value="ECO:0007669"/>
    <property type="project" value="TreeGrafter"/>
</dbReference>
<evidence type="ECO:0000256" key="8">
    <source>
        <dbReference type="ARBA" id="ARBA00022729"/>
    </source>
</evidence>
<evidence type="ECO:0000256" key="15">
    <source>
        <dbReference type="ARBA" id="ARBA00071169"/>
    </source>
</evidence>
<dbReference type="InterPro" id="IPR033697">
    <property type="entry name" value="Ribonuclease_T2_eukaryotic"/>
</dbReference>
<evidence type="ECO:0000256" key="17">
    <source>
        <dbReference type="RuleBase" id="RU004328"/>
    </source>
</evidence>
<keyword evidence="13" id="KW-0456">Lyase</keyword>
<dbReference type="EC" id="4.6.1.19" evidence="4"/>
<sequence length="409" mass="43019">MPSVRSLSSFALSTFGLGQSVLAGTSSNRLSQLSTRASATCNNPQLSCHNTTVQTNLCCFNAPGGSLLQTQFWDTSPPTGPSNSWTVHGLWPDNCDGTYEANCDDTRAYTNISAILKAASPDTLSYMQTYWKDYQGNDETFWEHEWAKHGTCISTLDPDCYTNYQPTEEVPDFFERTVSLFKSLPTYDWLSAAGITPSSTATYTSAQIQSALSKNLGGHSVYLGCSSGALNELWVFYNVRGSVQTGTFEVTDSLTKSTCPATGIKYLPKGTSSTPTTTKTSTSSPTSTSVPGTPFSGKGYLNVVTSGTQKGCLISAGTWYTSGTCATFTATASGSTFSLSSSKGTCGIVSGKFTCGSGVTAAQFTASGKALVYQGSGFSADSTASGSTQVTVYTGTGHSVGVEIDWQAV</sequence>
<feature type="chain" id="PRO_5012008921" description="Ribonuclease T2-like" evidence="19">
    <location>
        <begin position="19"/>
        <end position="409"/>
    </location>
</feature>
<dbReference type="InterPro" id="IPR033130">
    <property type="entry name" value="RNase_T2_His_AS_2"/>
</dbReference>
<feature type="region of interest" description="Disordered" evidence="18">
    <location>
        <begin position="270"/>
        <end position="291"/>
    </location>
</feature>
<dbReference type="GO" id="GO:0006401">
    <property type="term" value="P:RNA catabolic process"/>
    <property type="evidence" value="ECO:0007669"/>
    <property type="project" value="TreeGrafter"/>
</dbReference>
<evidence type="ECO:0000256" key="19">
    <source>
        <dbReference type="SAM" id="SignalP"/>
    </source>
</evidence>
<protein>
    <recommendedName>
        <fullName evidence="15">Ribonuclease T2-like</fullName>
        <ecNumber evidence="4">4.6.1.19</ecNumber>
    </recommendedName>
</protein>
<dbReference type="AlphaFoldDB" id="A0A1V8TMB4"/>
<reference evidence="22" key="1">
    <citation type="submission" date="2017-03" db="EMBL/GenBank/DDBJ databases">
        <title>Genomes of endolithic fungi from Antarctica.</title>
        <authorList>
            <person name="Coleine C."/>
            <person name="Masonjones S."/>
            <person name="Stajich J.E."/>
        </authorList>
    </citation>
    <scope>NUCLEOTIDE SEQUENCE [LARGE SCALE GENOMIC DNA]</scope>
    <source>
        <strain evidence="22">CCFEE 5527</strain>
    </source>
</reference>
<feature type="active site" evidence="16">
    <location>
        <position position="145"/>
    </location>
</feature>
<evidence type="ECO:0000256" key="3">
    <source>
        <dbReference type="ARBA" id="ARBA00007469"/>
    </source>
</evidence>
<evidence type="ECO:0000256" key="2">
    <source>
        <dbReference type="ARBA" id="ARBA00004496"/>
    </source>
</evidence>
<dbReference type="EMBL" id="NAJO01000005">
    <property type="protein sequence ID" value="OQO12506.1"/>
    <property type="molecule type" value="Genomic_DNA"/>
</dbReference>
<comment type="function">
    <text evidence="14">Rnase which modulates cell survival under stress conditions. Released from the vacuole to the cytoplasm during stress to promote tRNA and rRNA cleavage and to activate separately a downstream pathway that promotes cell death. Involved in cell size, vacuolar morphology and growth at high temperatures and high salt concentration.</text>
</comment>
<feature type="active site" evidence="16">
    <location>
        <position position="149"/>
    </location>
</feature>
<organism evidence="21 22">
    <name type="scientific">Cryoendolithus antarcticus</name>
    <dbReference type="NCBI Taxonomy" id="1507870"/>
    <lineage>
        <taxon>Eukaryota</taxon>
        <taxon>Fungi</taxon>
        <taxon>Dikarya</taxon>
        <taxon>Ascomycota</taxon>
        <taxon>Pezizomycotina</taxon>
        <taxon>Dothideomycetes</taxon>
        <taxon>Dothideomycetidae</taxon>
        <taxon>Cladosporiales</taxon>
        <taxon>Cladosporiaceae</taxon>
        <taxon>Cryoendolithus</taxon>
    </lineage>
</organism>
<dbReference type="FunCoup" id="A0A1V8TMB4">
    <property type="interactions" value="251"/>
</dbReference>
<dbReference type="InterPro" id="IPR018188">
    <property type="entry name" value="RNase_T2_His_AS_1"/>
</dbReference>
<feature type="domain" description="RNase T2-like C-terminal" evidence="20">
    <location>
        <begin position="293"/>
        <end position="407"/>
    </location>
</feature>
<evidence type="ECO:0000256" key="1">
    <source>
        <dbReference type="ARBA" id="ARBA00004410"/>
    </source>
</evidence>
<evidence type="ECO:0000256" key="12">
    <source>
        <dbReference type="ARBA" id="ARBA00023180"/>
    </source>
</evidence>
<dbReference type="GO" id="GO:0016787">
    <property type="term" value="F:hydrolase activity"/>
    <property type="evidence" value="ECO:0007669"/>
    <property type="project" value="UniProtKB-KW"/>
</dbReference>
<evidence type="ECO:0000256" key="13">
    <source>
        <dbReference type="ARBA" id="ARBA00023239"/>
    </source>
</evidence>
<keyword evidence="9" id="KW-0255">Endonuclease</keyword>
<dbReference type="PANTHER" id="PTHR11240:SF79">
    <property type="entry name" value="RIBONUCLEASE T2"/>
    <property type="match status" value="1"/>
</dbReference>
<name>A0A1V8TMB4_9PEZI</name>
<evidence type="ECO:0000256" key="9">
    <source>
        <dbReference type="ARBA" id="ARBA00022759"/>
    </source>
</evidence>
<evidence type="ECO:0000256" key="18">
    <source>
        <dbReference type="SAM" id="MobiDB-lite"/>
    </source>
</evidence>
<evidence type="ECO:0000256" key="5">
    <source>
        <dbReference type="ARBA" id="ARBA00022490"/>
    </source>
</evidence>